<dbReference type="AlphaFoldDB" id="D8QNI4"/>
<evidence type="ECO:0000256" key="1">
    <source>
        <dbReference type="ARBA" id="ARBA00006623"/>
    </source>
</evidence>
<dbReference type="eggNOG" id="KOG4067">
    <property type="taxonomic scope" value="Eukaryota"/>
</dbReference>
<dbReference type="Gramene" id="EFJ38767">
    <property type="protein sequence ID" value="EFJ38767"/>
    <property type="gene ID" value="SELMODRAFT_74965"/>
</dbReference>
<dbReference type="EMBL" id="GL377565">
    <property type="protein sequence ID" value="EFJ38767.1"/>
    <property type="molecule type" value="Genomic_DNA"/>
</dbReference>
<evidence type="ECO:0000313" key="4">
    <source>
        <dbReference type="EMBL" id="EFJ38767.1"/>
    </source>
</evidence>
<accession>D8QNI4</accession>
<dbReference type="Pfam" id="PF05603">
    <property type="entry name" value="Hikeshi-like_N"/>
    <property type="match status" value="1"/>
</dbReference>
<dbReference type="STRING" id="88036.D8QNI4"/>
<gene>
    <name evidence="4" type="ORF">SELMODRAFT_74965</name>
</gene>
<dbReference type="PANTHER" id="PTHR12925">
    <property type="entry name" value="HIKESHI FAMILY MEMBER"/>
    <property type="match status" value="1"/>
</dbReference>
<name>D8QNI4_SELML</name>
<dbReference type="HOGENOM" id="CLU_084839_3_1_1"/>
<dbReference type="GO" id="GO:0005829">
    <property type="term" value="C:cytosol"/>
    <property type="evidence" value="ECO:0000318"/>
    <property type="project" value="GO_Central"/>
</dbReference>
<keyword evidence="5" id="KW-1185">Reference proteome</keyword>
<dbReference type="PANTHER" id="PTHR12925:SF0">
    <property type="entry name" value="PROTEIN HIKESHI"/>
    <property type="match status" value="1"/>
</dbReference>
<sequence length="238" mass="27085">MDSGRKARRALEEYEIDALVDDSYDRRKKRHCDSGSEIVRYCGRESCVRIFGVVFPRHSYPIDAFSFKQLDSCRWCLDMAIFVGTTYEQVTEMCIFLFNQFVLPPEKALAVYVQSPGSAFQYCGGISNVCPSAMITLLWPKHGGKKQLTAPDAPPLNASIGVSLEDLSTLPALNIRQYYHVEKVALKIGENFFHFMQSCSKAAQDGRIIVPLNLLDQWFVRFKDKASKDPDYLKQFQV</sequence>
<dbReference type="Proteomes" id="UP000001514">
    <property type="component" value="Unassembled WGS sequence"/>
</dbReference>
<dbReference type="InParanoid" id="D8QNI4"/>
<evidence type="ECO:0000313" key="5">
    <source>
        <dbReference type="Proteomes" id="UP000001514"/>
    </source>
</evidence>
<protein>
    <submittedName>
        <fullName evidence="4">Uncharacterized protein</fullName>
    </submittedName>
</protein>
<dbReference type="KEGG" id="smo:SELMODRAFT_74965"/>
<dbReference type="GO" id="GO:0006606">
    <property type="term" value="P:protein import into nucleus"/>
    <property type="evidence" value="ECO:0000318"/>
    <property type="project" value="GO_Central"/>
</dbReference>
<dbReference type="InterPro" id="IPR008493">
    <property type="entry name" value="Hikeshi-like_N"/>
</dbReference>
<evidence type="ECO:0000259" key="2">
    <source>
        <dbReference type="Pfam" id="PF05603"/>
    </source>
</evidence>
<dbReference type="GO" id="GO:0061608">
    <property type="term" value="F:nuclear import signal receptor activity"/>
    <property type="evidence" value="ECO:0000318"/>
    <property type="project" value="GO_Central"/>
</dbReference>
<organism evidence="5">
    <name type="scientific">Selaginella moellendorffii</name>
    <name type="common">Spikemoss</name>
    <dbReference type="NCBI Taxonomy" id="88036"/>
    <lineage>
        <taxon>Eukaryota</taxon>
        <taxon>Viridiplantae</taxon>
        <taxon>Streptophyta</taxon>
        <taxon>Embryophyta</taxon>
        <taxon>Tracheophyta</taxon>
        <taxon>Lycopodiopsida</taxon>
        <taxon>Selaginellales</taxon>
        <taxon>Selaginellaceae</taxon>
        <taxon>Selaginella</taxon>
    </lineage>
</organism>
<proteinExistence type="inferred from homology"/>
<reference evidence="4 5" key="1">
    <citation type="journal article" date="2011" name="Science">
        <title>The Selaginella genome identifies genetic changes associated with the evolution of vascular plants.</title>
        <authorList>
            <person name="Banks J.A."/>
            <person name="Nishiyama T."/>
            <person name="Hasebe M."/>
            <person name="Bowman J.L."/>
            <person name="Gribskov M."/>
            <person name="dePamphilis C."/>
            <person name="Albert V.A."/>
            <person name="Aono N."/>
            <person name="Aoyama T."/>
            <person name="Ambrose B.A."/>
            <person name="Ashton N.W."/>
            <person name="Axtell M.J."/>
            <person name="Barker E."/>
            <person name="Barker M.S."/>
            <person name="Bennetzen J.L."/>
            <person name="Bonawitz N.D."/>
            <person name="Chapple C."/>
            <person name="Cheng C."/>
            <person name="Correa L.G."/>
            <person name="Dacre M."/>
            <person name="DeBarry J."/>
            <person name="Dreyer I."/>
            <person name="Elias M."/>
            <person name="Engstrom E.M."/>
            <person name="Estelle M."/>
            <person name="Feng L."/>
            <person name="Finet C."/>
            <person name="Floyd S.K."/>
            <person name="Frommer W.B."/>
            <person name="Fujita T."/>
            <person name="Gramzow L."/>
            <person name="Gutensohn M."/>
            <person name="Harholt J."/>
            <person name="Hattori M."/>
            <person name="Heyl A."/>
            <person name="Hirai T."/>
            <person name="Hiwatashi Y."/>
            <person name="Ishikawa M."/>
            <person name="Iwata M."/>
            <person name="Karol K.G."/>
            <person name="Koehler B."/>
            <person name="Kolukisaoglu U."/>
            <person name="Kubo M."/>
            <person name="Kurata T."/>
            <person name="Lalonde S."/>
            <person name="Li K."/>
            <person name="Li Y."/>
            <person name="Litt A."/>
            <person name="Lyons E."/>
            <person name="Manning G."/>
            <person name="Maruyama T."/>
            <person name="Michael T.P."/>
            <person name="Mikami K."/>
            <person name="Miyazaki S."/>
            <person name="Morinaga S."/>
            <person name="Murata T."/>
            <person name="Mueller-Roeber B."/>
            <person name="Nelson D.R."/>
            <person name="Obara M."/>
            <person name="Oguri Y."/>
            <person name="Olmstead R.G."/>
            <person name="Onodera N."/>
            <person name="Petersen B.L."/>
            <person name="Pils B."/>
            <person name="Prigge M."/>
            <person name="Rensing S.A."/>
            <person name="Riano-Pachon D.M."/>
            <person name="Roberts A.W."/>
            <person name="Sato Y."/>
            <person name="Scheller H.V."/>
            <person name="Schulz B."/>
            <person name="Schulz C."/>
            <person name="Shakirov E.V."/>
            <person name="Shibagaki N."/>
            <person name="Shinohara N."/>
            <person name="Shippen D.E."/>
            <person name="Soerensen I."/>
            <person name="Sotooka R."/>
            <person name="Sugimoto N."/>
            <person name="Sugita M."/>
            <person name="Sumikawa N."/>
            <person name="Tanurdzic M."/>
            <person name="Theissen G."/>
            <person name="Ulvskov P."/>
            <person name="Wakazuki S."/>
            <person name="Weng J.K."/>
            <person name="Willats W.W."/>
            <person name="Wipf D."/>
            <person name="Wolf P.G."/>
            <person name="Yang L."/>
            <person name="Zimmer A.D."/>
            <person name="Zhu Q."/>
            <person name="Mitros T."/>
            <person name="Hellsten U."/>
            <person name="Loque D."/>
            <person name="Otillar R."/>
            <person name="Salamov A."/>
            <person name="Schmutz J."/>
            <person name="Shapiro H."/>
            <person name="Lindquist E."/>
            <person name="Lucas S."/>
            <person name="Rokhsar D."/>
            <person name="Grigoriev I.V."/>
        </authorList>
    </citation>
    <scope>NUCLEOTIDE SEQUENCE [LARGE SCALE GENOMIC DNA]</scope>
</reference>
<dbReference type="InterPro" id="IPR048364">
    <property type="entry name" value="Hikeshi-like_C"/>
</dbReference>
<comment type="similarity">
    <text evidence="1">Belongs to the OPI10 family.</text>
</comment>
<dbReference type="InterPro" id="IPR031318">
    <property type="entry name" value="OPI10"/>
</dbReference>
<feature type="domain" description="Hikeshi-like N-terminal" evidence="2">
    <location>
        <begin position="85"/>
        <end position="169"/>
    </location>
</feature>
<dbReference type="GO" id="GO:0005634">
    <property type="term" value="C:nucleus"/>
    <property type="evidence" value="ECO:0000318"/>
    <property type="project" value="GO_Central"/>
</dbReference>
<feature type="domain" description="Hikeshi-like C-terminal" evidence="3">
    <location>
        <begin position="182"/>
        <end position="235"/>
    </location>
</feature>
<evidence type="ECO:0000259" key="3">
    <source>
        <dbReference type="Pfam" id="PF21057"/>
    </source>
</evidence>
<dbReference type="Pfam" id="PF21057">
    <property type="entry name" value="Hikeshi-like_C"/>
    <property type="match status" value="1"/>
</dbReference>